<evidence type="ECO:0000313" key="10">
    <source>
        <dbReference type="EMBL" id="OGG88829.1"/>
    </source>
</evidence>
<dbReference type="Gene3D" id="3.40.50.1700">
    <property type="entry name" value="Glycoside hydrolase family 3 C-terminal domain"/>
    <property type="match status" value="1"/>
</dbReference>
<dbReference type="Proteomes" id="UP000179230">
    <property type="component" value="Unassembled WGS sequence"/>
</dbReference>
<dbReference type="GO" id="GO:0009251">
    <property type="term" value="P:glucan catabolic process"/>
    <property type="evidence" value="ECO:0007669"/>
    <property type="project" value="TreeGrafter"/>
</dbReference>
<name>A0A1F6FSJ1_9BACT</name>
<dbReference type="InterPro" id="IPR017853">
    <property type="entry name" value="GH"/>
</dbReference>
<dbReference type="InterPro" id="IPR036881">
    <property type="entry name" value="Glyco_hydro_3_C_sf"/>
</dbReference>
<dbReference type="AlphaFoldDB" id="A0A1F6FSJ1"/>
<dbReference type="InterPro" id="IPR019800">
    <property type="entry name" value="Glyco_hydro_3_AS"/>
</dbReference>
<feature type="domain" description="Glycoside hydrolase family 3 C-terminal" evidence="9">
    <location>
        <begin position="426"/>
        <end position="627"/>
    </location>
</feature>
<evidence type="ECO:0000256" key="3">
    <source>
        <dbReference type="ARBA" id="ARBA00012744"/>
    </source>
</evidence>
<dbReference type="InterPro" id="IPR051915">
    <property type="entry name" value="Cellulose_Degrad_GH3"/>
</dbReference>
<sequence length="634" mass="69662">MRKLWTVAITFLFSILVLVGLFVAVTRTDFFDALPSKDTPSATALYLDKNQPLQVRVADLLSYMTLEEKIGQMALVEQNKLWALEDVSKYKLGALLSGSGSKPEENTLAGWKKMIDTYQEQAGTTRLGIPLLYGSDAIHGHAHVPGMTVFPHMIGLGATNNPELVREVAKATAQDMFSTGVNWSFSPNLDLPQDIRWGRTYEAFSDDPKLVSKLGVAYLEGMQEGVDGDDKGVFVLANPKHYLGLGGMRWNTSVSEYSKIDQGVTPADEEVLREVYLPPFAEAVGAGALSVMVGLNTWGDKKMVLQKELLTDVLKGELGFKGFLVSDWYGVHEGRKNKFLATVQAVNAGVDMVMLPFDYQAFVRDLKWANRLGLVRDERIDDAVGRILYAKFALGLFDTKTDMTGFVDVKTTLHQSLAREAVVQSLVLLKNEDEVLPLTAKVQHIRVAGGSADNIGKQMGAWTIEWQGVDGNWPVGATSILAGIKVRSGQETRVEYNRLGIFPDKKKADVGIAIVGEKPYAEGWGDREYPILYEEDLRAIKNLQANSERVVVVMVSGRPLLIKNEMASFDALVMAWLPGSEGAGVADALFGDKPFSGTLPLPWPSHAEQLPITTKGETADGTPVLFPRYFGLKR</sequence>
<dbReference type="InterPro" id="IPR001764">
    <property type="entry name" value="Glyco_hydro_3_N"/>
</dbReference>
<evidence type="ECO:0000256" key="1">
    <source>
        <dbReference type="ARBA" id="ARBA00000448"/>
    </source>
</evidence>
<gene>
    <name evidence="10" type="ORF">A2592_03065</name>
</gene>
<comment type="similarity">
    <text evidence="2 7">Belongs to the glycosyl hydrolase 3 family.</text>
</comment>
<keyword evidence="6 7" id="KW-0326">Glycosidase</keyword>
<proteinExistence type="inferred from homology"/>
<dbReference type="PANTHER" id="PTHR30620">
    <property type="entry name" value="PERIPLASMIC BETA-GLUCOSIDASE-RELATED"/>
    <property type="match status" value="1"/>
</dbReference>
<organism evidence="10 11">
    <name type="scientific">Candidatus Kaiserbacteria bacterium RIFOXYD1_FULL_42_15</name>
    <dbReference type="NCBI Taxonomy" id="1798532"/>
    <lineage>
        <taxon>Bacteria</taxon>
        <taxon>Candidatus Kaiseribacteriota</taxon>
    </lineage>
</organism>
<comment type="caution">
    <text evidence="10">The sequence shown here is derived from an EMBL/GenBank/DDBJ whole genome shotgun (WGS) entry which is preliminary data.</text>
</comment>
<reference evidence="10 11" key="1">
    <citation type="journal article" date="2016" name="Nat. Commun.">
        <title>Thousands of microbial genomes shed light on interconnected biogeochemical processes in an aquifer system.</title>
        <authorList>
            <person name="Anantharaman K."/>
            <person name="Brown C.T."/>
            <person name="Hug L.A."/>
            <person name="Sharon I."/>
            <person name="Castelle C.J."/>
            <person name="Probst A.J."/>
            <person name="Thomas B.C."/>
            <person name="Singh A."/>
            <person name="Wilkins M.J."/>
            <person name="Karaoz U."/>
            <person name="Brodie E.L."/>
            <person name="Williams K.H."/>
            <person name="Hubbard S.S."/>
            <person name="Banfield J.F."/>
        </authorList>
    </citation>
    <scope>NUCLEOTIDE SEQUENCE [LARGE SCALE GENOMIC DNA]</scope>
</reference>
<dbReference type="PROSITE" id="PS00775">
    <property type="entry name" value="GLYCOSYL_HYDROL_F3"/>
    <property type="match status" value="1"/>
</dbReference>
<feature type="domain" description="Glycoside hydrolase family 3 N-terminal" evidence="8">
    <location>
        <begin position="65"/>
        <end position="388"/>
    </location>
</feature>
<keyword evidence="4" id="KW-0732">Signal</keyword>
<comment type="catalytic activity">
    <reaction evidence="1">
        <text>Hydrolysis of terminal, non-reducing beta-D-glucosyl residues with release of beta-D-glucose.</text>
        <dbReference type="EC" id="3.2.1.21"/>
    </reaction>
</comment>
<dbReference type="GO" id="GO:0008422">
    <property type="term" value="F:beta-glucosidase activity"/>
    <property type="evidence" value="ECO:0007669"/>
    <property type="project" value="UniProtKB-EC"/>
</dbReference>
<dbReference type="Gene3D" id="3.20.20.300">
    <property type="entry name" value="Glycoside hydrolase, family 3, N-terminal domain"/>
    <property type="match status" value="1"/>
</dbReference>
<evidence type="ECO:0000313" key="11">
    <source>
        <dbReference type="Proteomes" id="UP000179230"/>
    </source>
</evidence>
<dbReference type="InterPro" id="IPR036962">
    <property type="entry name" value="Glyco_hydro_3_N_sf"/>
</dbReference>
<evidence type="ECO:0000256" key="6">
    <source>
        <dbReference type="ARBA" id="ARBA00023295"/>
    </source>
</evidence>
<dbReference type="Pfam" id="PF01915">
    <property type="entry name" value="Glyco_hydro_3_C"/>
    <property type="match status" value="1"/>
</dbReference>
<dbReference type="Pfam" id="PF00933">
    <property type="entry name" value="Glyco_hydro_3"/>
    <property type="match status" value="1"/>
</dbReference>
<dbReference type="InterPro" id="IPR002772">
    <property type="entry name" value="Glyco_hydro_3_C"/>
</dbReference>
<dbReference type="PANTHER" id="PTHR30620:SF16">
    <property type="entry name" value="LYSOSOMAL BETA GLUCOSIDASE"/>
    <property type="match status" value="1"/>
</dbReference>
<accession>A0A1F6FSJ1</accession>
<evidence type="ECO:0000256" key="4">
    <source>
        <dbReference type="ARBA" id="ARBA00022729"/>
    </source>
</evidence>
<evidence type="ECO:0000256" key="5">
    <source>
        <dbReference type="ARBA" id="ARBA00022801"/>
    </source>
</evidence>
<dbReference type="EC" id="3.2.1.21" evidence="3"/>
<keyword evidence="5 7" id="KW-0378">Hydrolase</keyword>
<evidence type="ECO:0000259" key="9">
    <source>
        <dbReference type="Pfam" id="PF01915"/>
    </source>
</evidence>
<evidence type="ECO:0000256" key="7">
    <source>
        <dbReference type="RuleBase" id="RU361161"/>
    </source>
</evidence>
<protein>
    <recommendedName>
        <fullName evidence="3">beta-glucosidase</fullName>
        <ecNumber evidence="3">3.2.1.21</ecNumber>
    </recommendedName>
</protein>
<evidence type="ECO:0000256" key="2">
    <source>
        <dbReference type="ARBA" id="ARBA00005336"/>
    </source>
</evidence>
<dbReference type="EMBL" id="MFMT01000012">
    <property type="protein sequence ID" value="OGG88829.1"/>
    <property type="molecule type" value="Genomic_DNA"/>
</dbReference>
<dbReference type="SUPFAM" id="SSF52279">
    <property type="entry name" value="Beta-D-glucan exohydrolase, C-terminal domain"/>
    <property type="match status" value="1"/>
</dbReference>
<dbReference type="SUPFAM" id="SSF51445">
    <property type="entry name" value="(Trans)glycosidases"/>
    <property type="match status" value="1"/>
</dbReference>
<dbReference type="PRINTS" id="PR00133">
    <property type="entry name" value="GLHYDRLASE3"/>
</dbReference>
<evidence type="ECO:0000259" key="8">
    <source>
        <dbReference type="Pfam" id="PF00933"/>
    </source>
</evidence>